<feature type="binding site" evidence="6">
    <location>
        <position position="88"/>
    </location>
    <ligand>
        <name>Fe cation</name>
        <dbReference type="ChEBI" id="CHEBI:24875"/>
        <note>catalytic</note>
    </ligand>
</feature>
<keyword evidence="8" id="KW-1185">Reference proteome</keyword>
<comment type="similarity">
    <text evidence="1">Belongs to the cysteine dioxygenase family.</text>
</comment>
<dbReference type="AlphaFoldDB" id="A0A418WVV8"/>
<dbReference type="GO" id="GO:0016702">
    <property type="term" value="F:oxidoreductase activity, acting on single donors with incorporation of molecular oxygen, incorporation of two atoms of oxygen"/>
    <property type="evidence" value="ECO:0007669"/>
    <property type="project" value="InterPro"/>
</dbReference>
<evidence type="ECO:0000313" key="8">
    <source>
        <dbReference type="Proteomes" id="UP000285190"/>
    </source>
</evidence>
<dbReference type="EMBL" id="QYUN01000003">
    <property type="protein sequence ID" value="RJF96787.1"/>
    <property type="molecule type" value="Genomic_DNA"/>
</dbReference>
<gene>
    <name evidence="7" type="ORF">D3870_20590</name>
</gene>
<keyword evidence="4" id="KW-0560">Oxidoreductase</keyword>
<comment type="caution">
    <text evidence="7">The sequence shown here is derived from an EMBL/GenBank/DDBJ whole genome shotgun (WGS) entry which is preliminary data.</text>
</comment>
<reference evidence="7 8" key="1">
    <citation type="submission" date="2018-09" db="EMBL/GenBank/DDBJ databases">
        <authorList>
            <person name="Zhu H."/>
        </authorList>
    </citation>
    <scope>NUCLEOTIDE SEQUENCE [LARGE SCALE GENOMIC DNA]</scope>
    <source>
        <strain evidence="7 8">K2R10-39</strain>
    </source>
</reference>
<accession>A0A418WVV8</accession>
<evidence type="ECO:0000256" key="2">
    <source>
        <dbReference type="ARBA" id="ARBA00022723"/>
    </source>
</evidence>
<evidence type="ECO:0000256" key="5">
    <source>
        <dbReference type="ARBA" id="ARBA00023004"/>
    </source>
</evidence>
<dbReference type="OrthoDB" id="7059163at2"/>
<dbReference type="Pfam" id="PF05995">
    <property type="entry name" value="CDO_I"/>
    <property type="match status" value="1"/>
</dbReference>
<keyword evidence="2 6" id="KW-0479">Metal-binding</keyword>
<protein>
    <submittedName>
        <fullName evidence="7">Cysteine dioxygenase</fullName>
    </submittedName>
</protein>
<dbReference type="Proteomes" id="UP000285190">
    <property type="component" value="Unassembled WGS sequence"/>
</dbReference>
<dbReference type="Gene3D" id="2.60.120.10">
    <property type="entry name" value="Jelly Rolls"/>
    <property type="match status" value="1"/>
</dbReference>
<name>A0A418WVV8_9BURK</name>
<keyword evidence="5 6" id="KW-0408">Iron</keyword>
<dbReference type="SUPFAM" id="SSF51182">
    <property type="entry name" value="RmlC-like cupins"/>
    <property type="match status" value="1"/>
</dbReference>
<keyword evidence="3 7" id="KW-0223">Dioxygenase</keyword>
<dbReference type="GO" id="GO:0008198">
    <property type="term" value="F:ferrous iron binding"/>
    <property type="evidence" value="ECO:0007669"/>
    <property type="project" value="TreeGrafter"/>
</dbReference>
<evidence type="ECO:0000256" key="4">
    <source>
        <dbReference type="ARBA" id="ARBA00023002"/>
    </source>
</evidence>
<dbReference type="InterPro" id="IPR011051">
    <property type="entry name" value="RmlC_Cupin_sf"/>
</dbReference>
<proteinExistence type="inferred from homology"/>
<evidence type="ECO:0000256" key="6">
    <source>
        <dbReference type="PIRSR" id="PIRSR610300-51"/>
    </source>
</evidence>
<dbReference type="InterPro" id="IPR014710">
    <property type="entry name" value="RmlC-like_jellyroll"/>
</dbReference>
<evidence type="ECO:0000256" key="1">
    <source>
        <dbReference type="ARBA" id="ARBA00006622"/>
    </source>
</evidence>
<evidence type="ECO:0000313" key="7">
    <source>
        <dbReference type="EMBL" id="RJF96787.1"/>
    </source>
</evidence>
<feature type="binding site" evidence="6">
    <location>
        <position position="145"/>
    </location>
    <ligand>
        <name>Fe cation</name>
        <dbReference type="ChEBI" id="CHEBI:24875"/>
        <note>catalytic</note>
    </ligand>
</feature>
<evidence type="ECO:0000256" key="3">
    <source>
        <dbReference type="ARBA" id="ARBA00022964"/>
    </source>
</evidence>
<feature type="binding site" evidence="6">
    <location>
        <position position="86"/>
    </location>
    <ligand>
        <name>Fe cation</name>
        <dbReference type="ChEBI" id="CHEBI:24875"/>
        <note>catalytic</note>
    </ligand>
</feature>
<organism evidence="7 8">
    <name type="scientific">Noviherbaspirillum cavernae</name>
    <dbReference type="NCBI Taxonomy" id="2320862"/>
    <lineage>
        <taxon>Bacteria</taxon>
        <taxon>Pseudomonadati</taxon>
        <taxon>Pseudomonadota</taxon>
        <taxon>Betaproteobacteria</taxon>
        <taxon>Burkholderiales</taxon>
        <taxon>Oxalobacteraceae</taxon>
        <taxon>Noviherbaspirillum</taxon>
    </lineage>
</organism>
<sequence>MTSSALEAFIAQATARSRQTPDPADCVLALAPLMLDLIEQAGTFLEPQHYRSSDAGYTRNLIFNAPDESLSLYSIVWLPGQWTPVHDHGSWGVVGVVEGVLEERSYVRLSPDRGANEEIDLVRGGTVLLRHGAVTSFVPNPDHIHVTGVPAERSRAVSLHLYGRTMTSFNLYDVGARTRRRMDVAHNES</sequence>
<dbReference type="InterPro" id="IPR010300">
    <property type="entry name" value="CDO_1"/>
</dbReference>
<dbReference type="PANTHER" id="PTHR12918:SF1">
    <property type="entry name" value="CYSTEINE DIOXYGENASE TYPE 1"/>
    <property type="match status" value="1"/>
</dbReference>
<dbReference type="PANTHER" id="PTHR12918">
    <property type="entry name" value="CYSTEINE DIOXYGENASE"/>
    <property type="match status" value="1"/>
</dbReference>